<comment type="caution">
    <text evidence="2">The sequence shown here is derived from an EMBL/GenBank/DDBJ whole genome shotgun (WGS) entry which is preliminary data.</text>
</comment>
<feature type="region of interest" description="Disordered" evidence="1">
    <location>
        <begin position="1"/>
        <end position="53"/>
    </location>
</feature>
<reference evidence="2 3" key="1">
    <citation type="submission" date="2019-01" db="EMBL/GenBank/DDBJ databases">
        <title>Draft genome sequence of Psathyrella aberdarensis IHI B618.</title>
        <authorList>
            <person name="Buettner E."/>
            <person name="Kellner H."/>
        </authorList>
    </citation>
    <scope>NUCLEOTIDE SEQUENCE [LARGE SCALE GENOMIC DNA]</scope>
    <source>
        <strain evidence="2 3">IHI B618</strain>
    </source>
</reference>
<accession>A0A4Q2DKF1</accession>
<feature type="compositionally biased region" description="Low complexity" evidence="1">
    <location>
        <begin position="92"/>
        <end position="103"/>
    </location>
</feature>
<evidence type="ECO:0000313" key="2">
    <source>
        <dbReference type="EMBL" id="RXW19185.1"/>
    </source>
</evidence>
<name>A0A4Q2DKF1_9AGAR</name>
<dbReference type="EMBL" id="SDEE01000216">
    <property type="protein sequence ID" value="RXW19185.1"/>
    <property type="molecule type" value="Genomic_DNA"/>
</dbReference>
<dbReference type="OrthoDB" id="8117402at2759"/>
<feature type="region of interest" description="Disordered" evidence="1">
    <location>
        <begin position="73"/>
        <end position="110"/>
    </location>
</feature>
<evidence type="ECO:0000313" key="3">
    <source>
        <dbReference type="Proteomes" id="UP000290288"/>
    </source>
</evidence>
<sequence length="110" mass="11951">MDDMFAPHDGSPSQWPDSIPMLSDLNDVYEPAPCPPPVQQLSESRYDDHFNSPIEPPIDVPSFNWTYDTSSPSGSPYPGFASETGFSGNTLSPSISIVSSSPRSARDTIE</sequence>
<proteinExistence type="predicted"/>
<protein>
    <submittedName>
        <fullName evidence="2">Uncharacterized protein</fullName>
    </submittedName>
</protein>
<dbReference type="Proteomes" id="UP000290288">
    <property type="component" value="Unassembled WGS sequence"/>
</dbReference>
<organism evidence="2 3">
    <name type="scientific">Candolleomyces aberdarensis</name>
    <dbReference type="NCBI Taxonomy" id="2316362"/>
    <lineage>
        <taxon>Eukaryota</taxon>
        <taxon>Fungi</taxon>
        <taxon>Dikarya</taxon>
        <taxon>Basidiomycota</taxon>
        <taxon>Agaricomycotina</taxon>
        <taxon>Agaricomycetes</taxon>
        <taxon>Agaricomycetidae</taxon>
        <taxon>Agaricales</taxon>
        <taxon>Agaricineae</taxon>
        <taxon>Psathyrellaceae</taxon>
        <taxon>Candolleomyces</taxon>
    </lineage>
</organism>
<gene>
    <name evidence="2" type="ORF">EST38_g6660</name>
</gene>
<evidence type="ECO:0000256" key="1">
    <source>
        <dbReference type="SAM" id="MobiDB-lite"/>
    </source>
</evidence>
<dbReference type="AlphaFoldDB" id="A0A4Q2DKF1"/>
<keyword evidence="3" id="KW-1185">Reference proteome</keyword>